<comment type="caution">
    <text evidence="2">The sequence shown here is derived from an EMBL/GenBank/DDBJ whole genome shotgun (WGS) entry which is preliminary data.</text>
</comment>
<proteinExistence type="predicted"/>
<dbReference type="EMBL" id="LXQA011301064">
    <property type="protein sequence ID" value="MCI92435.1"/>
    <property type="molecule type" value="Genomic_DNA"/>
</dbReference>
<name>A0A392W0K6_9FABA</name>
<accession>A0A392W0K6</accession>
<organism evidence="2 3">
    <name type="scientific">Trifolium medium</name>
    <dbReference type="NCBI Taxonomy" id="97028"/>
    <lineage>
        <taxon>Eukaryota</taxon>
        <taxon>Viridiplantae</taxon>
        <taxon>Streptophyta</taxon>
        <taxon>Embryophyta</taxon>
        <taxon>Tracheophyta</taxon>
        <taxon>Spermatophyta</taxon>
        <taxon>Magnoliopsida</taxon>
        <taxon>eudicotyledons</taxon>
        <taxon>Gunneridae</taxon>
        <taxon>Pentapetalae</taxon>
        <taxon>rosids</taxon>
        <taxon>fabids</taxon>
        <taxon>Fabales</taxon>
        <taxon>Fabaceae</taxon>
        <taxon>Papilionoideae</taxon>
        <taxon>50 kb inversion clade</taxon>
        <taxon>NPAAA clade</taxon>
        <taxon>Hologalegina</taxon>
        <taxon>IRL clade</taxon>
        <taxon>Trifolieae</taxon>
        <taxon>Trifolium</taxon>
    </lineage>
</organism>
<feature type="compositionally biased region" description="Polar residues" evidence="1">
    <location>
        <begin position="9"/>
        <end position="19"/>
    </location>
</feature>
<feature type="region of interest" description="Disordered" evidence="1">
    <location>
        <begin position="1"/>
        <end position="42"/>
    </location>
</feature>
<dbReference type="Proteomes" id="UP000265520">
    <property type="component" value="Unassembled WGS sequence"/>
</dbReference>
<evidence type="ECO:0000313" key="2">
    <source>
        <dbReference type="EMBL" id="MCI92435.1"/>
    </source>
</evidence>
<dbReference type="AlphaFoldDB" id="A0A392W0K6"/>
<reference evidence="2 3" key="1">
    <citation type="journal article" date="2018" name="Front. Plant Sci.">
        <title>Red Clover (Trifolium pratense) and Zigzag Clover (T. medium) - A Picture of Genomic Similarities and Differences.</title>
        <authorList>
            <person name="Dluhosova J."/>
            <person name="Istvanek J."/>
            <person name="Nedelnik J."/>
            <person name="Repkova J."/>
        </authorList>
    </citation>
    <scope>NUCLEOTIDE SEQUENCE [LARGE SCALE GENOMIC DNA]</scope>
    <source>
        <strain evidence="3">cv. 10/8</strain>
        <tissue evidence="2">Leaf</tissue>
    </source>
</reference>
<protein>
    <submittedName>
        <fullName evidence="2">Uncharacterized protein</fullName>
    </submittedName>
</protein>
<evidence type="ECO:0000256" key="1">
    <source>
        <dbReference type="SAM" id="MobiDB-lite"/>
    </source>
</evidence>
<evidence type="ECO:0000313" key="3">
    <source>
        <dbReference type="Proteomes" id="UP000265520"/>
    </source>
</evidence>
<keyword evidence="3" id="KW-1185">Reference proteome</keyword>
<sequence>MEDDDGIHQTHTSVTTEVAGTTPMKMNEEGNLTVIQDRPHSL</sequence>